<evidence type="ECO:0000256" key="3">
    <source>
        <dbReference type="ARBA" id="ARBA00023125"/>
    </source>
</evidence>
<sequence>MLQKLQEFDDCIREAIEIIISIRGYAEIRIFDIFDIKYMSKKDIFTKKNITLDGKYAIFYGDISRKYDCFVQEIINRIDDESYEKSTKVEKGQILVNLEDFDTKDIGRCILYQNYIPAAINGNVAILSLKDAFKDIIDLRYISFYLNYKDTVRNYIYQKSVGEKVKRLAKLDFENMLITIPTLGVQNKITDNFIELKRKFENDITKLEEKIKIINENSKVYTEHIFKF</sequence>
<dbReference type="GO" id="GO:0003677">
    <property type="term" value="F:DNA binding"/>
    <property type="evidence" value="ECO:0007669"/>
    <property type="project" value="UniProtKB-KW"/>
</dbReference>
<keyword evidence="3" id="KW-0238">DNA-binding</keyword>
<protein>
    <recommendedName>
        <fullName evidence="5">Type I restriction modification DNA specificity domain-containing protein</fullName>
    </recommendedName>
</protein>
<evidence type="ECO:0000256" key="1">
    <source>
        <dbReference type="ARBA" id="ARBA00010923"/>
    </source>
</evidence>
<evidence type="ECO:0000313" key="7">
    <source>
        <dbReference type="Proteomes" id="UP000224182"/>
    </source>
</evidence>
<feature type="domain" description="Type I restriction modification DNA specificity" evidence="5">
    <location>
        <begin position="25"/>
        <end position="204"/>
    </location>
</feature>
<proteinExistence type="inferred from homology"/>
<keyword evidence="2" id="KW-0680">Restriction system</keyword>
<name>A0A2C6A2U4_FUSNP</name>
<dbReference type="AlphaFoldDB" id="A0A2C6A2U4"/>
<dbReference type="SUPFAM" id="SSF116734">
    <property type="entry name" value="DNA methylase specificity domain"/>
    <property type="match status" value="1"/>
</dbReference>
<keyword evidence="4" id="KW-0175">Coiled coil</keyword>
<evidence type="ECO:0000259" key="5">
    <source>
        <dbReference type="Pfam" id="PF01420"/>
    </source>
</evidence>
<dbReference type="InterPro" id="IPR000055">
    <property type="entry name" value="Restrct_endonuc_typeI_TRD"/>
</dbReference>
<gene>
    <name evidence="6" type="ORF">CBG54_02475</name>
</gene>
<organism evidence="6 7">
    <name type="scientific">Fusobacterium nucleatum subsp. polymorphum</name>
    <name type="common">Fusobacterium polymorphum</name>
    <dbReference type="NCBI Taxonomy" id="76857"/>
    <lineage>
        <taxon>Bacteria</taxon>
        <taxon>Fusobacteriati</taxon>
        <taxon>Fusobacteriota</taxon>
        <taxon>Fusobacteriia</taxon>
        <taxon>Fusobacteriales</taxon>
        <taxon>Fusobacteriaceae</taxon>
        <taxon>Fusobacterium</taxon>
    </lineage>
</organism>
<dbReference type="GO" id="GO:0009307">
    <property type="term" value="P:DNA restriction-modification system"/>
    <property type="evidence" value="ECO:0007669"/>
    <property type="project" value="UniProtKB-KW"/>
</dbReference>
<reference evidence="6 7" key="1">
    <citation type="submission" date="2017-06" db="EMBL/GenBank/DDBJ databases">
        <title>Draft genome sequence of Fusobacterium nucleatum subsp. polymorphum KCOM 1271 (=ChDC F305).</title>
        <authorList>
            <person name="Kook J.-K."/>
            <person name="Park S.-N."/>
            <person name="Lim Y.K."/>
            <person name="Roh H."/>
        </authorList>
    </citation>
    <scope>NUCLEOTIDE SEQUENCE [LARGE SCALE GENOMIC DNA]</scope>
    <source>
        <strain evidence="7">KCOM 1271 (ChDC F305)</strain>
    </source>
</reference>
<dbReference type="Gene3D" id="3.90.220.20">
    <property type="entry name" value="DNA methylase specificity domains"/>
    <property type="match status" value="1"/>
</dbReference>
<dbReference type="EMBL" id="NIRN01000001">
    <property type="protein sequence ID" value="PHI05990.1"/>
    <property type="molecule type" value="Genomic_DNA"/>
</dbReference>
<dbReference type="InterPro" id="IPR044946">
    <property type="entry name" value="Restrct_endonuc_typeI_TRD_sf"/>
</dbReference>
<comment type="caution">
    <text evidence="6">The sequence shown here is derived from an EMBL/GenBank/DDBJ whole genome shotgun (WGS) entry which is preliminary data.</text>
</comment>
<dbReference type="Proteomes" id="UP000224182">
    <property type="component" value="Unassembled WGS sequence"/>
</dbReference>
<dbReference type="Pfam" id="PF01420">
    <property type="entry name" value="Methylase_S"/>
    <property type="match status" value="1"/>
</dbReference>
<evidence type="ECO:0000256" key="2">
    <source>
        <dbReference type="ARBA" id="ARBA00022747"/>
    </source>
</evidence>
<accession>A0A2C6A2U4</accession>
<feature type="coiled-coil region" evidence="4">
    <location>
        <begin position="190"/>
        <end position="217"/>
    </location>
</feature>
<evidence type="ECO:0000256" key="4">
    <source>
        <dbReference type="SAM" id="Coils"/>
    </source>
</evidence>
<evidence type="ECO:0000313" key="6">
    <source>
        <dbReference type="EMBL" id="PHI05990.1"/>
    </source>
</evidence>
<comment type="similarity">
    <text evidence="1">Belongs to the type-I restriction system S methylase family.</text>
</comment>